<dbReference type="Proteomes" id="UP000539473">
    <property type="component" value="Unassembled WGS sequence"/>
</dbReference>
<evidence type="ECO:0000313" key="5">
    <source>
        <dbReference type="Proteomes" id="UP000619376"/>
    </source>
</evidence>
<dbReference type="PANTHER" id="PTHR13696">
    <property type="entry name" value="P-LOOP CONTAINING NUCLEOSIDE TRIPHOSPHATE HYDROLASE"/>
    <property type="match status" value="1"/>
</dbReference>
<dbReference type="Gene3D" id="3.40.50.300">
    <property type="entry name" value="P-loop containing nucleotide triphosphate hydrolases"/>
    <property type="match status" value="1"/>
</dbReference>
<reference evidence="3 4" key="3">
    <citation type="submission" date="2020-08" db="EMBL/GenBank/DDBJ databases">
        <title>Genomic Encyclopedia of Type Strains, Phase IV (KMG-IV): sequencing the most valuable type-strain genomes for metagenomic binning, comparative biology and taxonomic classification.</title>
        <authorList>
            <person name="Goeker M."/>
        </authorList>
    </citation>
    <scope>NUCLEOTIDE SEQUENCE [LARGE SCALE GENOMIC DNA]</scope>
    <source>
        <strain evidence="3 4">DSM 27521</strain>
    </source>
</reference>
<accession>A0A7W8KI14</accession>
<dbReference type="Pfam" id="PF01656">
    <property type="entry name" value="CbiA"/>
    <property type="match status" value="1"/>
</dbReference>
<evidence type="ECO:0000313" key="3">
    <source>
        <dbReference type="EMBL" id="MBB5378594.1"/>
    </source>
</evidence>
<dbReference type="SUPFAM" id="SSF52540">
    <property type="entry name" value="P-loop containing nucleoside triphosphate hydrolases"/>
    <property type="match status" value="1"/>
</dbReference>
<dbReference type="RefSeq" id="WP_184115211.1">
    <property type="nucleotide sequence ID" value="NZ_BNAJ01000015.1"/>
</dbReference>
<reference evidence="2" key="1">
    <citation type="journal article" date="2014" name="Int. J. Syst. Evol. Microbiol.">
        <title>Complete genome of a new Firmicutes species belonging to the dominant human colonic microbiota ('Ruminococcus bicirculans') reveals two chromosomes and a selective capacity to utilize plant glucans.</title>
        <authorList>
            <consortium name="NISC Comparative Sequencing Program"/>
            <person name="Wegmann U."/>
            <person name="Louis P."/>
            <person name="Goesmann A."/>
            <person name="Henrissat B."/>
            <person name="Duncan S.H."/>
            <person name="Flint H.J."/>
        </authorList>
    </citation>
    <scope>NUCLEOTIDE SEQUENCE</scope>
    <source>
        <strain evidence="2">CGMCC 1.18437</strain>
    </source>
</reference>
<dbReference type="EMBL" id="JACHFK010000014">
    <property type="protein sequence ID" value="MBB5378594.1"/>
    <property type="molecule type" value="Genomic_DNA"/>
</dbReference>
<dbReference type="AlphaFoldDB" id="A0A7W8KI14"/>
<dbReference type="InterPro" id="IPR002586">
    <property type="entry name" value="CobQ/CobB/MinD/ParA_Nub-bd_dom"/>
</dbReference>
<dbReference type="PANTHER" id="PTHR13696:SF96">
    <property type="entry name" value="COBQ_COBB_MIND_PARA NUCLEOTIDE BINDING DOMAIN-CONTAINING PROTEIN"/>
    <property type="match status" value="1"/>
</dbReference>
<organism evidence="3 4">
    <name type="scientific">Deinococcus metalli</name>
    <dbReference type="NCBI Taxonomy" id="1141878"/>
    <lineage>
        <taxon>Bacteria</taxon>
        <taxon>Thermotogati</taxon>
        <taxon>Deinococcota</taxon>
        <taxon>Deinococci</taxon>
        <taxon>Deinococcales</taxon>
        <taxon>Deinococcaceae</taxon>
        <taxon>Deinococcus</taxon>
    </lineage>
</organism>
<dbReference type="CDD" id="cd02042">
    <property type="entry name" value="ParAB_family"/>
    <property type="match status" value="1"/>
</dbReference>
<dbReference type="Proteomes" id="UP000619376">
    <property type="component" value="Unassembled WGS sequence"/>
</dbReference>
<dbReference type="EMBL" id="BNAJ01000015">
    <property type="protein sequence ID" value="GHF61019.1"/>
    <property type="molecule type" value="Genomic_DNA"/>
</dbReference>
<gene>
    <name evidence="2" type="ORF">GCM10017781_41430</name>
    <name evidence="3" type="ORF">HNQ07_004101</name>
</gene>
<dbReference type="InterPro" id="IPR050678">
    <property type="entry name" value="DNA_Partitioning_ATPase"/>
</dbReference>
<feature type="domain" description="CobQ/CobB/MinD/ParA nucleotide binding" evidence="1">
    <location>
        <begin position="4"/>
        <end position="173"/>
    </location>
</feature>
<proteinExistence type="predicted"/>
<reference evidence="2" key="4">
    <citation type="submission" date="2024-05" db="EMBL/GenBank/DDBJ databases">
        <authorList>
            <person name="Sun Q."/>
            <person name="Zhou Y."/>
        </authorList>
    </citation>
    <scope>NUCLEOTIDE SEQUENCE</scope>
    <source>
        <strain evidence="2">CGMCC 1.18437</strain>
    </source>
</reference>
<dbReference type="InterPro" id="IPR027417">
    <property type="entry name" value="P-loop_NTPase"/>
</dbReference>
<protein>
    <submittedName>
        <fullName evidence="2 3">Chromosome partitioning protein</fullName>
    </submittedName>
</protein>
<evidence type="ECO:0000259" key="1">
    <source>
        <dbReference type="Pfam" id="PF01656"/>
    </source>
</evidence>
<keyword evidence="5" id="KW-1185">Reference proteome</keyword>
<evidence type="ECO:0000313" key="2">
    <source>
        <dbReference type="EMBL" id="GHF61019.1"/>
    </source>
</evidence>
<evidence type="ECO:0000313" key="4">
    <source>
        <dbReference type="Proteomes" id="UP000539473"/>
    </source>
</evidence>
<sequence length="194" mass="21006">MKTIAVLSLKGGVGKTTTTVYLAAVAAAAGHEVTIIDADSEHSAHRWAAHAELPFSVVAGEPDRLARQVKAPLADGHLVIIDTPPNSRELLMRAASLADIALVPVAPTGLEIDRLRPTLELLADMQAQREELDVAILLTRYNPRRRLAKEAEDALVGLPVMESRIRELEAYKAAFGAEPTDLGEYEAVWKELMA</sequence>
<dbReference type="PIRSF" id="PIRSF009320">
    <property type="entry name" value="Nuc_binding_HP_1000"/>
    <property type="match status" value="1"/>
</dbReference>
<name>A0A7W8KI14_9DEIO</name>
<comment type="caution">
    <text evidence="3">The sequence shown here is derived from an EMBL/GenBank/DDBJ whole genome shotgun (WGS) entry which is preliminary data.</text>
</comment>
<reference evidence="5" key="2">
    <citation type="journal article" date="2019" name="Int. J. Syst. Evol. Microbiol.">
        <title>The Global Catalogue of Microorganisms (GCM) 10K type strain sequencing project: providing services to taxonomists for standard genome sequencing and annotation.</title>
        <authorList>
            <consortium name="The Broad Institute Genomics Platform"/>
            <consortium name="The Broad Institute Genome Sequencing Center for Infectious Disease"/>
            <person name="Wu L."/>
            <person name="Ma J."/>
        </authorList>
    </citation>
    <scope>NUCLEOTIDE SEQUENCE [LARGE SCALE GENOMIC DNA]</scope>
    <source>
        <strain evidence="5">CGMCC 1.18437</strain>
    </source>
</reference>